<evidence type="ECO:0000256" key="3">
    <source>
        <dbReference type="SAM" id="Phobius"/>
    </source>
</evidence>
<comment type="caution">
    <text evidence="4">The sequence shown here is derived from an EMBL/GenBank/DDBJ whole genome shotgun (WGS) entry which is preliminary data.</text>
</comment>
<name>A0AAV5D2I1_ELECO</name>
<dbReference type="PANTHER" id="PTHR23500">
    <property type="entry name" value="SOLUTE CARRIER FAMILY 2, FACILITATED GLUCOSE TRANSPORTER"/>
    <property type="match status" value="1"/>
</dbReference>
<keyword evidence="3" id="KW-1133">Transmembrane helix</keyword>
<organism evidence="4 5">
    <name type="scientific">Eleusine coracana subsp. coracana</name>
    <dbReference type="NCBI Taxonomy" id="191504"/>
    <lineage>
        <taxon>Eukaryota</taxon>
        <taxon>Viridiplantae</taxon>
        <taxon>Streptophyta</taxon>
        <taxon>Embryophyta</taxon>
        <taxon>Tracheophyta</taxon>
        <taxon>Spermatophyta</taxon>
        <taxon>Magnoliopsida</taxon>
        <taxon>Liliopsida</taxon>
        <taxon>Poales</taxon>
        <taxon>Poaceae</taxon>
        <taxon>PACMAD clade</taxon>
        <taxon>Chloridoideae</taxon>
        <taxon>Cynodonteae</taxon>
        <taxon>Eleusininae</taxon>
        <taxon>Eleusine</taxon>
    </lineage>
</organism>
<sequence>MAPDLVDGRHNKDRRKYGRRITMFVALSCITAAMGGAIFGYDLGTSCIFDFLEQQEFFPDVYRRMKGDVRVSNYCKLAGSS</sequence>
<evidence type="ECO:0000313" key="5">
    <source>
        <dbReference type="Proteomes" id="UP001054889"/>
    </source>
</evidence>
<keyword evidence="2" id="KW-0813">Transport</keyword>
<keyword evidence="3" id="KW-0812">Transmembrane</keyword>
<gene>
    <name evidence="4" type="primary">ga22005</name>
    <name evidence="4" type="ORF">PR202_ga22005</name>
</gene>
<reference evidence="4" key="2">
    <citation type="submission" date="2021-12" db="EMBL/GenBank/DDBJ databases">
        <title>Resequencing data analysis of finger millet.</title>
        <authorList>
            <person name="Hatakeyama M."/>
            <person name="Aluri S."/>
            <person name="Balachadran M.T."/>
            <person name="Sivarajan S.R."/>
            <person name="Poveda L."/>
            <person name="Shimizu-Inatsugi R."/>
            <person name="Schlapbach R."/>
            <person name="Sreeman S.M."/>
            <person name="Shimizu K.K."/>
        </authorList>
    </citation>
    <scope>NUCLEOTIDE SEQUENCE</scope>
</reference>
<protein>
    <recommendedName>
        <fullName evidence="6">Major facilitator superfamily (MFS) profile domain-containing protein</fullName>
    </recommendedName>
</protein>
<dbReference type="AlphaFoldDB" id="A0AAV5D2I1"/>
<keyword evidence="3" id="KW-0472">Membrane</keyword>
<proteinExistence type="inferred from homology"/>
<accession>A0AAV5D2I1</accession>
<reference evidence="4" key="1">
    <citation type="journal article" date="2018" name="DNA Res.">
        <title>Multiple hybrid de novo genome assembly of finger millet, an orphan allotetraploid crop.</title>
        <authorList>
            <person name="Hatakeyama M."/>
            <person name="Aluri S."/>
            <person name="Balachadran M.T."/>
            <person name="Sivarajan S.R."/>
            <person name="Patrignani A."/>
            <person name="Gruter S."/>
            <person name="Poveda L."/>
            <person name="Shimizu-Inatsugi R."/>
            <person name="Baeten J."/>
            <person name="Francoijs K.J."/>
            <person name="Nataraja K.N."/>
            <person name="Reddy Y.A.N."/>
            <person name="Phadnis S."/>
            <person name="Ravikumar R.L."/>
            <person name="Schlapbach R."/>
            <person name="Sreeman S.M."/>
            <person name="Shimizu K.K."/>
        </authorList>
    </citation>
    <scope>NUCLEOTIDE SEQUENCE</scope>
</reference>
<evidence type="ECO:0008006" key="6">
    <source>
        <dbReference type="Google" id="ProtNLM"/>
    </source>
</evidence>
<evidence type="ECO:0000313" key="4">
    <source>
        <dbReference type="EMBL" id="GJN04455.1"/>
    </source>
</evidence>
<evidence type="ECO:0000256" key="1">
    <source>
        <dbReference type="ARBA" id="ARBA00010992"/>
    </source>
</evidence>
<dbReference type="Proteomes" id="UP001054889">
    <property type="component" value="Unassembled WGS sequence"/>
</dbReference>
<dbReference type="PANTHER" id="PTHR23500:SF127">
    <property type="entry name" value="OS05G0169700 PROTEIN"/>
    <property type="match status" value="1"/>
</dbReference>
<keyword evidence="5" id="KW-1185">Reference proteome</keyword>
<feature type="transmembrane region" description="Helical" evidence="3">
    <location>
        <begin position="21"/>
        <end position="41"/>
    </location>
</feature>
<dbReference type="EMBL" id="BQKI01000011">
    <property type="protein sequence ID" value="GJN04455.1"/>
    <property type="molecule type" value="Genomic_DNA"/>
</dbReference>
<evidence type="ECO:0000256" key="2">
    <source>
        <dbReference type="ARBA" id="ARBA00022448"/>
    </source>
</evidence>
<comment type="similarity">
    <text evidence="1">Belongs to the major facilitator superfamily. Sugar transporter (TC 2.A.1.1) family.</text>
</comment>
<dbReference type="GO" id="GO:0015144">
    <property type="term" value="F:carbohydrate transmembrane transporter activity"/>
    <property type="evidence" value="ECO:0007669"/>
    <property type="project" value="InterPro"/>
</dbReference>
<dbReference type="InterPro" id="IPR045262">
    <property type="entry name" value="STP/PLT_plant"/>
</dbReference>